<reference evidence="12" key="1">
    <citation type="journal article" date="2021" name="IMA Fungus">
        <title>Genomic characterization of three marine fungi, including Emericellopsis atlantica sp. nov. with signatures of a generalist lifestyle and marine biomass degradation.</title>
        <authorList>
            <person name="Hagestad O.C."/>
            <person name="Hou L."/>
            <person name="Andersen J.H."/>
            <person name="Hansen E.H."/>
            <person name="Altermark B."/>
            <person name="Li C."/>
            <person name="Kuhnert E."/>
            <person name="Cox R.J."/>
            <person name="Crous P.W."/>
            <person name="Spatafora J.W."/>
            <person name="Lail K."/>
            <person name="Amirebrahimi M."/>
            <person name="Lipzen A."/>
            <person name="Pangilinan J."/>
            <person name="Andreopoulos W."/>
            <person name="Hayes R.D."/>
            <person name="Ng V."/>
            <person name="Grigoriev I.V."/>
            <person name="Jackson S.A."/>
            <person name="Sutton T.D.S."/>
            <person name="Dobson A.D.W."/>
            <person name="Rama T."/>
        </authorList>
    </citation>
    <scope>NUCLEOTIDE SEQUENCE</scope>
    <source>
        <strain evidence="12">TRa018bII</strain>
    </source>
</reference>
<dbReference type="GO" id="GO:0005743">
    <property type="term" value="C:mitochondrial inner membrane"/>
    <property type="evidence" value="ECO:0007669"/>
    <property type="project" value="UniProtKB-SubCell"/>
</dbReference>
<keyword evidence="3 11" id="KW-0813">Transport</keyword>
<evidence type="ECO:0000256" key="6">
    <source>
        <dbReference type="ARBA" id="ARBA00022792"/>
    </source>
</evidence>
<accession>A0A9P8C5L8</accession>
<proteinExistence type="inferred from homology"/>
<dbReference type="Pfam" id="PF05680">
    <property type="entry name" value="ATP-synt_E"/>
    <property type="match status" value="1"/>
</dbReference>
<protein>
    <recommendedName>
        <fullName evidence="11">ATP synthase F(0) complex subunit e, mitochondrial</fullName>
    </recommendedName>
</protein>
<keyword evidence="5 11" id="KW-0375">Hydrogen ion transport</keyword>
<sequence length="94" mass="10119">MASTGVNVLRWSALGAGVLYGVYHQASLSTAAKLAAIDRKYQHKQHLIDQAKAEYAKSKLPASAKTSGGDVIRDPEDSKFDLEAYLNVVAAENK</sequence>
<dbReference type="InterPro" id="IPR008386">
    <property type="entry name" value="ATP_synth_F0_esu_mt"/>
</dbReference>
<dbReference type="GO" id="GO:0015986">
    <property type="term" value="P:proton motive force-driven ATP synthesis"/>
    <property type="evidence" value="ECO:0007669"/>
    <property type="project" value="InterPro"/>
</dbReference>
<evidence type="ECO:0000256" key="10">
    <source>
        <dbReference type="ARBA" id="ARBA00023310"/>
    </source>
</evidence>
<keyword evidence="4 11" id="KW-0138">CF(0)</keyword>
<comment type="caution">
    <text evidence="12">The sequence shown here is derived from an EMBL/GenBank/DDBJ whole genome shotgun (WGS) entry which is preliminary data.</text>
</comment>
<evidence type="ECO:0000313" key="12">
    <source>
        <dbReference type="EMBL" id="KAG9234360.1"/>
    </source>
</evidence>
<keyword evidence="6 11" id="KW-0999">Mitochondrion inner membrane</keyword>
<evidence type="ECO:0000256" key="1">
    <source>
        <dbReference type="ARBA" id="ARBA00004273"/>
    </source>
</evidence>
<dbReference type="Proteomes" id="UP000824998">
    <property type="component" value="Unassembled WGS sequence"/>
</dbReference>
<dbReference type="GO" id="GO:0015078">
    <property type="term" value="F:proton transmembrane transporter activity"/>
    <property type="evidence" value="ECO:0007669"/>
    <property type="project" value="InterPro"/>
</dbReference>
<dbReference type="OrthoDB" id="2125027at2759"/>
<evidence type="ECO:0000313" key="13">
    <source>
        <dbReference type="Proteomes" id="UP000824998"/>
    </source>
</evidence>
<keyword evidence="7 11" id="KW-0406">Ion transport</keyword>
<comment type="subunit">
    <text evidence="11">F-type ATPases have 2 components, CF(1) - the catalytic core - and CF(0) - the membrane proton channel. CF(1) and CF(0) have multiple subunits.</text>
</comment>
<comment type="function">
    <text evidence="11">Subunit e, of the mitochondrial membrane ATP synthase complex (F(1)F(0) ATP synthase or Complex V) that produces ATP from ADP in the presence of a proton gradient across the membrane which is generated by electron transport complexes of the respiratory chain. ATP synthase complex consist of a soluble F(1) head domain - the catalytic core - and a membrane F(1) domain - the membrane proton channel. These two domains are linked by a central stalk rotating inside the F(1) region and a stationary peripheral stalk. During catalysis, ATP synthesis in the catalytic domain of F(1) is coupled via a rotary mechanism of the central stalk subunits to proton translocation. In vivo, can only synthesize ATP although its ATP hydrolase activity can be activated artificially in vitro. Part of the complex F(0) domain.</text>
</comment>
<evidence type="ECO:0000256" key="4">
    <source>
        <dbReference type="ARBA" id="ARBA00022547"/>
    </source>
</evidence>
<gene>
    <name evidence="12" type="ORF">BJ875DRAFT_16816</name>
</gene>
<keyword evidence="10 11" id="KW-0066">ATP synthesis</keyword>
<dbReference type="AlphaFoldDB" id="A0A9P8C5L8"/>
<evidence type="ECO:0000256" key="2">
    <source>
        <dbReference type="ARBA" id="ARBA00007333"/>
    </source>
</evidence>
<dbReference type="EMBL" id="MU251466">
    <property type="protein sequence ID" value="KAG9234360.1"/>
    <property type="molecule type" value="Genomic_DNA"/>
</dbReference>
<evidence type="ECO:0000256" key="8">
    <source>
        <dbReference type="ARBA" id="ARBA00023128"/>
    </source>
</evidence>
<evidence type="ECO:0000256" key="3">
    <source>
        <dbReference type="ARBA" id="ARBA00022448"/>
    </source>
</evidence>
<keyword evidence="8 11" id="KW-0496">Mitochondrion</keyword>
<dbReference type="GO" id="GO:0045259">
    <property type="term" value="C:proton-transporting ATP synthase complex"/>
    <property type="evidence" value="ECO:0007669"/>
    <property type="project" value="UniProtKB-UniRule"/>
</dbReference>
<name>A0A9P8C5L8_9HELO</name>
<keyword evidence="13" id="KW-1185">Reference proteome</keyword>
<evidence type="ECO:0000256" key="7">
    <source>
        <dbReference type="ARBA" id="ARBA00023065"/>
    </source>
</evidence>
<evidence type="ECO:0000256" key="5">
    <source>
        <dbReference type="ARBA" id="ARBA00022781"/>
    </source>
</evidence>
<evidence type="ECO:0000256" key="9">
    <source>
        <dbReference type="ARBA" id="ARBA00023136"/>
    </source>
</evidence>
<evidence type="ECO:0000256" key="11">
    <source>
        <dbReference type="RuleBase" id="RU367005"/>
    </source>
</evidence>
<comment type="subcellular location">
    <subcellularLocation>
        <location evidence="1 11">Mitochondrion inner membrane</location>
    </subcellularLocation>
</comment>
<organism evidence="12 13">
    <name type="scientific">Amylocarpus encephaloides</name>
    <dbReference type="NCBI Taxonomy" id="45428"/>
    <lineage>
        <taxon>Eukaryota</taxon>
        <taxon>Fungi</taxon>
        <taxon>Dikarya</taxon>
        <taxon>Ascomycota</taxon>
        <taxon>Pezizomycotina</taxon>
        <taxon>Leotiomycetes</taxon>
        <taxon>Helotiales</taxon>
        <taxon>Helotiales incertae sedis</taxon>
        <taxon>Amylocarpus</taxon>
    </lineage>
</organism>
<comment type="similarity">
    <text evidence="2 11">Belongs to the ATPase e subunit family.</text>
</comment>
<keyword evidence="9" id="KW-0472">Membrane</keyword>